<dbReference type="Pfam" id="PF03441">
    <property type="entry name" value="FAD_binding_7"/>
    <property type="match status" value="1"/>
</dbReference>
<organism evidence="2 3">
    <name type="scientific">Flammeovirga pacifica</name>
    <dbReference type="NCBI Taxonomy" id="915059"/>
    <lineage>
        <taxon>Bacteria</taxon>
        <taxon>Pseudomonadati</taxon>
        <taxon>Bacteroidota</taxon>
        <taxon>Cytophagia</taxon>
        <taxon>Cytophagales</taxon>
        <taxon>Flammeovirgaceae</taxon>
        <taxon>Flammeovirga</taxon>
    </lineage>
</organism>
<dbReference type="AlphaFoldDB" id="A0A1S1YWC7"/>
<dbReference type="Pfam" id="PF04244">
    <property type="entry name" value="DPRP"/>
    <property type="match status" value="1"/>
</dbReference>
<dbReference type="InterPro" id="IPR014729">
    <property type="entry name" value="Rossmann-like_a/b/a_fold"/>
</dbReference>
<dbReference type="SUPFAM" id="SSF48173">
    <property type="entry name" value="Cryptochrome/photolyase FAD-binding domain"/>
    <property type="match status" value="1"/>
</dbReference>
<sequence length="498" mass="59721">MSKTAALIYPHQLFEQSPLFKQEVDCFFIIEDPLFFSQYKFHKQKLAYHRATMKWYADFLIHLKYHVEYIEEKHLTNLFERIYSEGYHQIYCIDVVDDWLSKKIIEQCQLQQFHLNWLSSPLFINSKKDNDDYFKNEKKKYHHSQFYKKQRQKLGLLMDKDNEPVGGKWSFDTDNRKKYPAKKTPPSLKKLPQNDYYKEAVSYVNNRYSDHLGTLEELPLYPTTFKEAEEWLLLFLNERYEEFGVYEDAIVSTESFLNHSVISPMLNIGLLTPYQVINHANEFYENKNVPINSHEGFLRQIIGWREFIRGIYEANGRQERTKNFWKFTKKMPDSLYNGSTGIPPIDQTIKKLNETAYCHHIERLMVLGNFMLLCEIHPDEVYQWFMEYFIDAYDWVMVTNIYGMSQFSDGGLMASKPYISSSNYILKMSNYKKGDWQFTWDGLFWRFMDKHRDILKKNPRLSMLINNYDKMDIAKKEKLMTSAELFLKDHQLPQTSLF</sequence>
<protein>
    <submittedName>
        <fullName evidence="2">Cryptochrome/photolyase family protein</fullName>
    </submittedName>
</protein>
<dbReference type="OrthoDB" id="5288100at2"/>
<evidence type="ECO:0000313" key="3">
    <source>
        <dbReference type="Proteomes" id="UP000179797"/>
    </source>
</evidence>
<comment type="caution">
    <text evidence="2">The sequence shown here is derived from an EMBL/GenBank/DDBJ whole genome shotgun (WGS) entry which is preliminary data.</text>
</comment>
<evidence type="ECO:0000259" key="1">
    <source>
        <dbReference type="Pfam" id="PF03441"/>
    </source>
</evidence>
<dbReference type="PANTHER" id="PTHR38657">
    <property type="entry name" value="SLR1343 PROTEIN"/>
    <property type="match status" value="1"/>
</dbReference>
<gene>
    <name evidence="2" type="ORF">NH26_02705</name>
</gene>
<dbReference type="STRING" id="915059.NH26_02705"/>
<dbReference type="InterPro" id="IPR036134">
    <property type="entry name" value="Crypto/Photolyase_FAD-like_sf"/>
</dbReference>
<dbReference type="Gene3D" id="1.10.10.1710">
    <property type="entry name" value="Deoxyribodipyrimidine photolyase-related"/>
    <property type="match status" value="1"/>
</dbReference>
<name>A0A1S1YWC7_FLAPC</name>
<dbReference type="InterPro" id="IPR052551">
    <property type="entry name" value="UV-DNA_repair_photolyase"/>
</dbReference>
<dbReference type="Gene3D" id="1.10.579.10">
    <property type="entry name" value="DNA Cyclobutane Dipyrimidine Photolyase, subunit A, domain 3"/>
    <property type="match status" value="1"/>
</dbReference>
<dbReference type="PANTHER" id="PTHR38657:SF1">
    <property type="entry name" value="SLR1343 PROTEIN"/>
    <property type="match status" value="1"/>
</dbReference>
<evidence type="ECO:0000313" key="2">
    <source>
        <dbReference type="EMBL" id="OHX65334.1"/>
    </source>
</evidence>
<dbReference type="GO" id="GO:0016829">
    <property type="term" value="F:lyase activity"/>
    <property type="evidence" value="ECO:0007669"/>
    <property type="project" value="UniProtKB-KW"/>
</dbReference>
<dbReference type="InterPro" id="IPR005101">
    <property type="entry name" value="Cryptochr/Photolyase_FAD-bd"/>
</dbReference>
<dbReference type="InterPro" id="IPR007357">
    <property type="entry name" value="PhrB-like"/>
</dbReference>
<proteinExistence type="predicted"/>
<dbReference type="Gene3D" id="1.25.40.80">
    <property type="match status" value="1"/>
</dbReference>
<dbReference type="RefSeq" id="WP_044223907.1">
    <property type="nucleotide sequence ID" value="NZ_JRYR02000001.1"/>
</dbReference>
<feature type="domain" description="Cryptochrome/DNA photolyase FAD-binding" evidence="1">
    <location>
        <begin position="302"/>
        <end position="405"/>
    </location>
</feature>
<reference evidence="2 3" key="1">
    <citation type="journal article" date="2012" name="Int. J. Syst. Evol. Microbiol.">
        <title>Flammeovirga pacifica sp. nov., isolated from deep-sea sediment.</title>
        <authorList>
            <person name="Xu H."/>
            <person name="Fu Y."/>
            <person name="Yang N."/>
            <person name="Ding Z."/>
            <person name="Lai Q."/>
            <person name="Zeng R."/>
        </authorList>
    </citation>
    <scope>NUCLEOTIDE SEQUENCE [LARGE SCALE GENOMIC DNA]</scope>
    <source>
        <strain evidence="3">DSM 24597 / LMG 26175 / WPAGA1</strain>
    </source>
</reference>
<dbReference type="Gene3D" id="3.40.50.620">
    <property type="entry name" value="HUPs"/>
    <property type="match status" value="1"/>
</dbReference>
<keyword evidence="3" id="KW-1185">Reference proteome</keyword>
<dbReference type="EMBL" id="JRYR02000001">
    <property type="protein sequence ID" value="OHX65334.1"/>
    <property type="molecule type" value="Genomic_DNA"/>
</dbReference>
<accession>A0A1S1YWC7</accession>
<dbReference type="Proteomes" id="UP000179797">
    <property type="component" value="Unassembled WGS sequence"/>
</dbReference>